<keyword evidence="2" id="KW-1185">Reference proteome</keyword>
<proteinExistence type="predicted"/>
<protein>
    <submittedName>
        <fullName evidence="1">Uncharacterized protein</fullName>
    </submittedName>
</protein>
<comment type="caution">
    <text evidence="1">The sequence shown here is derived from an EMBL/GenBank/DDBJ whole genome shotgun (WGS) entry which is preliminary data.</text>
</comment>
<dbReference type="EMBL" id="CASHTH010000080">
    <property type="protein sequence ID" value="CAI7990718.1"/>
    <property type="molecule type" value="Genomic_DNA"/>
</dbReference>
<gene>
    <name evidence="1" type="ORF">GBAR_LOCUS529</name>
</gene>
<name>A0AA35QSV1_GEOBA</name>
<reference evidence="1" key="1">
    <citation type="submission" date="2023-03" db="EMBL/GenBank/DDBJ databases">
        <authorList>
            <person name="Steffen K."/>
            <person name="Cardenas P."/>
        </authorList>
    </citation>
    <scope>NUCLEOTIDE SEQUENCE</scope>
</reference>
<sequence length="132" mass="14667">MVAYVSVVQPAVPERHTQVKVLDRRLKKLFVELSLVEKERFESQVDVVHSDCLLVAEPVLHEGGVVGEHGSAHNYLPGTVSLPVVYDRLLCSRREDCLLSGYRLGVADPRRVQVVGSDVVAVEESHSVLERL</sequence>
<dbReference type="AlphaFoldDB" id="A0AA35QSV1"/>
<evidence type="ECO:0000313" key="1">
    <source>
        <dbReference type="EMBL" id="CAI7990718.1"/>
    </source>
</evidence>
<organism evidence="1 2">
    <name type="scientific">Geodia barretti</name>
    <name type="common">Barrett's horny sponge</name>
    <dbReference type="NCBI Taxonomy" id="519541"/>
    <lineage>
        <taxon>Eukaryota</taxon>
        <taxon>Metazoa</taxon>
        <taxon>Porifera</taxon>
        <taxon>Demospongiae</taxon>
        <taxon>Heteroscleromorpha</taxon>
        <taxon>Tetractinellida</taxon>
        <taxon>Astrophorina</taxon>
        <taxon>Geodiidae</taxon>
        <taxon>Geodia</taxon>
    </lineage>
</organism>
<accession>A0AA35QSV1</accession>
<dbReference type="Proteomes" id="UP001174909">
    <property type="component" value="Unassembled WGS sequence"/>
</dbReference>
<evidence type="ECO:0000313" key="2">
    <source>
        <dbReference type="Proteomes" id="UP001174909"/>
    </source>
</evidence>